<dbReference type="GO" id="GO:0005774">
    <property type="term" value="C:vacuolar membrane"/>
    <property type="evidence" value="ECO:0007669"/>
    <property type="project" value="EnsemblFungi"/>
</dbReference>
<organism evidence="3 4">
    <name type="scientific">Candida glabrata</name>
    <name type="common">Yeast</name>
    <name type="synonym">Torulopsis glabrata</name>
    <dbReference type="NCBI Taxonomy" id="5478"/>
    <lineage>
        <taxon>Eukaryota</taxon>
        <taxon>Fungi</taxon>
        <taxon>Dikarya</taxon>
        <taxon>Ascomycota</taxon>
        <taxon>Saccharomycotina</taxon>
        <taxon>Saccharomycetes</taxon>
        <taxon>Saccharomycetales</taxon>
        <taxon>Saccharomycetaceae</taxon>
        <taxon>Nakaseomyces</taxon>
    </lineage>
</organism>
<dbReference type="VEuPathDB" id="FungiDB:CAGL0G07062g"/>
<evidence type="ECO:0000256" key="1">
    <source>
        <dbReference type="SAM" id="MobiDB-lite"/>
    </source>
</evidence>
<dbReference type="GO" id="GO:0071561">
    <property type="term" value="C:nucleus-vacuole junction"/>
    <property type="evidence" value="ECO:0007669"/>
    <property type="project" value="EnsemblFungi"/>
</dbReference>
<reference evidence="3 4" key="1">
    <citation type="submission" date="2015-10" db="EMBL/GenBank/DDBJ databases">
        <title>Draft genomes sequences of Candida glabrata isolates 1A, 1B, 2A, 2B, 3A and 3B.</title>
        <authorList>
            <person name="Haavelsrud O.E."/>
            <person name="Gaustad P."/>
        </authorList>
    </citation>
    <scope>NUCLEOTIDE SEQUENCE [LARGE SCALE GENOMIC DNA]</scope>
    <source>
        <strain evidence="3">910700640</strain>
    </source>
</reference>
<protein>
    <recommendedName>
        <fullName evidence="2">YMC020W-like alpha/beta hydrolase domain-containing protein</fullName>
    </recommendedName>
</protein>
<name>A0A0W0EHM4_CANGB</name>
<dbReference type="InterPro" id="IPR058933">
    <property type="entry name" value="YMC020W-like_ab_hydrolase"/>
</dbReference>
<dbReference type="InterPro" id="IPR058934">
    <property type="entry name" value="YMC020W-like"/>
</dbReference>
<sequence length="539" mass="61225">MASDNERDSVRLRSDSEAISGEEEQTKGWSFWSRGNKSVPNNEGGDGTLGIDNLVSTLASNVYIPFKGAENDGVNVMETTTNKSKHDQAATEENLDELAQKPNIVTPQFEILPEKSKWNDMKAKLRDYAVRWHVMDEEKERRPILKRTSPQRHFDLFSENGKSPIKVLIVGVHGFFPTKLIRPFIGEPTGTSAKFVLEAEAIVMRYFESHNQQVEISKIALEKEGKIFERVDYFFDVMSKLAHEINEADIIYFVSHSQGSPVTIILLAKLLECGIINIDNSKFFNGPADYKFTSSKKIISILCMAGINNGPFYGADQTLFVRAYQTIEKDSLRELFEFQKFDSLQSKQFIESLRTLIKNNAKITFVGSINDQLVPLYSSTCLFAHHPNIFRATFVDKGSQTPDFITRIVKIAGSLINLGYDDHGIIKEISGSLAGPLTGGGHSTIYREVQVYELGIRFALETTDDFIDLAVDYTPYQLCDLGANTYHLPWCMRGLLYETDRHLNKDEINLLFQEFENWEPATKQLKDIKYRLNGIRYKL</sequence>
<evidence type="ECO:0000259" key="2">
    <source>
        <dbReference type="Pfam" id="PF26147"/>
    </source>
</evidence>
<dbReference type="AlphaFoldDB" id="A0A0W0EHM4"/>
<feature type="domain" description="YMC020W-like alpha/beta hydrolase" evidence="2">
    <location>
        <begin position="146"/>
        <end position="498"/>
    </location>
</feature>
<dbReference type="Proteomes" id="UP000054886">
    <property type="component" value="Unassembled WGS sequence"/>
</dbReference>
<dbReference type="Pfam" id="PF26147">
    <property type="entry name" value="AB_HYDROLASE_YMC0-YMC35"/>
    <property type="match status" value="1"/>
</dbReference>
<gene>
    <name evidence="3" type="ORF">AO440_001775</name>
</gene>
<feature type="compositionally biased region" description="Basic and acidic residues" evidence="1">
    <location>
        <begin position="1"/>
        <end position="16"/>
    </location>
</feature>
<dbReference type="VEuPathDB" id="FungiDB:GWK60_G06787"/>
<evidence type="ECO:0000313" key="4">
    <source>
        <dbReference type="Proteomes" id="UP000054886"/>
    </source>
</evidence>
<proteinExistence type="predicted"/>
<dbReference type="VEuPathDB" id="FungiDB:B1J91_G07062g"/>
<dbReference type="PANTHER" id="PTHR47349">
    <property type="entry name" value="CHROMOSOME 8, WHOLE GENOME SHOTGUN SEQUENCE"/>
    <property type="match status" value="1"/>
</dbReference>
<feature type="region of interest" description="Disordered" evidence="1">
    <location>
        <begin position="1"/>
        <end position="45"/>
    </location>
</feature>
<accession>A0A0W0EHM4</accession>
<dbReference type="PANTHER" id="PTHR47349:SF1">
    <property type="entry name" value="AER328WP"/>
    <property type="match status" value="1"/>
</dbReference>
<dbReference type="VEuPathDB" id="FungiDB:GVI51_G06875"/>
<comment type="caution">
    <text evidence="3">The sequence shown here is derived from an EMBL/GenBank/DDBJ whole genome shotgun (WGS) entry which is preliminary data.</text>
</comment>
<dbReference type="EMBL" id="LLZZ01000108">
    <property type="protein sequence ID" value="KTB07084.1"/>
    <property type="molecule type" value="Genomic_DNA"/>
</dbReference>
<evidence type="ECO:0000313" key="3">
    <source>
        <dbReference type="EMBL" id="KTB07084.1"/>
    </source>
</evidence>